<dbReference type="InterPro" id="IPR029068">
    <property type="entry name" value="Glyas_Bleomycin-R_OHBP_Dase"/>
</dbReference>
<dbReference type="EMBL" id="NAFK01000157">
    <property type="protein sequence ID" value="OSJ29675.1"/>
    <property type="molecule type" value="Genomic_DNA"/>
</dbReference>
<evidence type="ECO:0000313" key="5">
    <source>
        <dbReference type="Proteomes" id="UP000193553"/>
    </source>
</evidence>
<dbReference type="EMBL" id="NAFI01000166">
    <property type="protein sequence ID" value="OSJ12403.1"/>
    <property type="molecule type" value="Genomic_DNA"/>
</dbReference>
<dbReference type="RefSeq" id="WP_085350337.1">
    <property type="nucleotide sequence ID" value="NZ_NAEX01000175.1"/>
</dbReference>
<reference evidence="5 6" key="1">
    <citation type="submission" date="2017-03" db="EMBL/GenBank/DDBJ databases">
        <title>Whole genome sequences of fourteen strains of Bradyrhizobium canariense and one strain of Bradyrhizobium japonicum isolated from Lupinus (Papilionoideae: Genisteae) species in Algeria.</title>
        <authorList>
            <person name="Crovadore J."/>
            <person name="Chekireb D."/>
            <person name="Brachmann A."/>
            <person name="Chablais R."/>
            <person name="Cochard B."/>
            <person name="Lefort F."/>
        </authorList>
    </citation>
    <scope>NUCLEOTIDE SEQUENCE [LARGE SCALE GENOMIC DNA]</scope>
    <source>
        <strain evidence="3 5">UBMA195</strain>
        <strain evidence="4 6">UBMAN05</strain>
    </source>
</reference>
<dbReference type="OrthoDB" id="9792173at2"/>
<dbReference type="InterPro" id="IPR017515">
    <property type="entry name" value="MeMalonyl-CoA_epimerase"/>
</dbReference>
<gene>
    <name evidence="4" type="ORF">BST63_14780</name>
    <name evidence="3" type="ORF">BSZ18_12765</name>
</gene>
<dbReference type="InterPro" id="IPR037523">
    <property type="entry name" value="VOC_core"/>
</dbReference>
<comment type="caution">
    <text evidence="3">The sequence shown here is derived from an EMBL/GenBank/DDBJ whole genome shotgun (WGS) entry which is preliminary data.</text>
</comment>
<proteinExistence type="inferred from homology"/>
<evidence type="ECO:0000259" key="2">
    <source>
        <dbReference type="PROSITE" id="PS51819"/>
    </source>
</evidence>
<protein>
    <submittedName>
        <fullName evidence="3">Glyoxalase</fullName>
    </submittedName>
</protein>
<evidence type="ECO:0000313" key="6">
    <source>
        <dbReference type="Proteomes" id="UP000193884"/>
    </source>
</evidence>
<name>A0A1X3FQ35_9BRAD</name>
<keyword evidence="6" id="KW-1185">Reference proteome</keyword>
<dbReference type="SUPFAM" id="SSF54593">
    <property type="entry name" value="Glyoxalase/Bleomycin resistance protein/Dihydroxybiphenyl dioxygenase"/>
    <property type="match status" value="1"/>
</dbReference>
<comment type="similarity">
    <text evidence="1">Belongs to the methylmalonyl-CoA epimerase family.</text>
</comment>
<sequence>MSRIFGAVRQNGYVVRDIHSAMKHWIEVMGVGPWYYMDRVKTDWFCHRGENSAVEMSIALANSGDLQIELIQQRNDAPSLYREFLESGHEGLQHMSYWSHDYQALYDRALGLGYRIGHEGQIGGDRGRFAYFDTQAHPGTVIEISDISGTKGPFFEKVRQAAANWDGTRPIREVGASR</sequence>
<dbReference type="CDD" id="cd07249">
    <property type="entry name" value="MMCE"/>
    <property type="match status" value="1"/>
</dbReference>
<dbReference type="AlphaFoldDB" id="A0A1X3FQ35"/>
<feature type="domain" description="VOC" evidence="2">
    <location>
        <begin position="4"/>
        <end position="147"/>
    </location>
</feature>
<dbReference type="Gene3D" id="3.10.180.10">
    <property type="entry name" value="2,3-Dihydroxybiphenyl 1,2-Dioxygenase, domain 1"/>
    <property type="match status" value="1"/>
</dbReference>
<dbReference type="Pfam" id="PF13669">
    <property type="entry name" value="Glyoxalase_4"/>
    <property type="match status" value="1"/>
</dbReference>
<accession>A0A1X3FQ35</accession>
<dbReference type="Proteomes" id="UP000193553">
    <property type="component" value="Unassembled WGS sequence"/>
</dbReference>
<organism evidence="3 5">
    <name type="scientific">Bradyrhizobium canariense</name>
    <dbReference type="NCBI Taxonomy" id="255045"/>
    <lineage>
        <taxon>Bacteria</taxon>
        <taxon>Pseudomonadati</taxon>
        <taxon>Pseudomonadota</taxon>
        <taxon>Alphaproteobacteria</taxon>
        <taxon>Hyphomicrobiales</taxon>
        <taxon>Nitrobacteraceae</taxon>
        <taxon>Bradyrhizobium</taxon>
    </lineage>
</organism>
<dbReference type="PROSITE" id="PS51819">
    <property type="entry name" value="VOC"/>
    <property type="match status" value="1"/>
</dbReference>
<dbReference type="Proteomes" id="UP000193884">
    <property type="component" value="Unassembled WGS sequence"/>
</dbReference>
<evidence type="ECO:0000256" key="1">
    <source>
        <dbReference type="ARBA" id="ARBA00009308"/>
    </source>
</evidence>
<evidence type="ECO:0000313" key="4">
    <source>
        <dbReference type="EMBL" id="OSJ29675.1"/>
    </source>
</evidence>
<evidence type="ECO:0000313" key="3">
    <source>
        <dbReference type="EMBL" id="OSJ12403.1"/>
    </source>
</evidence>